<dbReference type="STRING" id="171291.SAMN02745154_00457"/>
<keyword evidence="2" id="KW-1185">Reference proteome</keyword>
<dbReference type="AlphaFoldDB" id="A0A1T4LIK8"/>
<dbReference type="RefSeq" id="WP_078747181.1">
    <property type="nucleotide sequence ID" value="NZ_CP137850.1"/>
</dbReference>
<dbReference type="EMBL" id="FUXF01000014">
    <property type="protein sequence ID" value="SJZ54224.1"/>
    <property type="molecule type" value="Genomic_DNA"/>
</dbReference>
<dbReference type="OrthoDB" id="398600at2"/>
<accession>A0A1T4LIK8</accession>
<gene>
    <name evidence="1" type="ORF">SAMN02745154_00457</name>
</gene>
<organism evidence="1 2">
    <name type="scientific">Mycoplasmopsis verecunda</name>
    <dbReference type="NCBI Taxonomy" id="171291"/>
    <lineage>
        <taxon>Bacteria</taxon>
        <taxon>Bacillati</taxon>
        <taxon>Mycoplasmatota</taxon>
        <taxon>Mycoplasmoidales</taxon>
        <taxon>Metamycoplasmataceae</taxon>
        <taxon>Mycoplasmopsis</taxon>
    </lineage>
</organism>
<evidence type="ECO:0000313" key="2">
    <source>
        <dbReference type="Proteomes" id="UP000190389"/>
    </source>
</evidence>
<name>A0A1T4LIK8_9BACT</name>
<evidence type="ECO:0000313" key="1">
    <source>
        <dbReference type="EMBL" id="SJZ54224.1"/>
    </source>
</evidence>
<proteinExistence type="predicted"/>
<sequence length="175" mass="20828">MGSIVKAHCSECNETYTYVFGLVQDLMPYQTFLNLYAKKQKDLFSEDIFKEVLYDELETDIMFMLKDKEEQEEILNRNYKNVLNFFSEEEKKLIKSNILLSGEIESYPVFRLDSDPSKREIYNVPLVKLKFMNADEYTRTYNPYVYYVQFTEEHDRLTCPRHGKLTAELVSEKDA</sequence>
<reference evidence="2" key="1">
    <citation type="submission" date="2017-02" db="EMBL/GenBank/DDBJ databases">
        <authorList>
            <person name="Varghese N."/>
            <person name="Submissions S."/>
        </authorList>
    </citation>
    <scope>NUCLEOTIDE SEQUENCE [LARGE SCALE GENOMIC DNA]</scope>
    <source>
        <strain evidence="2">ATCC 27862</strain>
    </source>
</reference>
<dbReference type="Proteomes" id="UP000190389">
    <property type="component" value="Unassembled WGS sequence"/>
</dbReference>
<protein>
    <submittedName>
        <fullName evidence="1">Uncharacterized protein</fullName>
    </submittedName>
</protein>